<keyword evidence="2 5" id="KW-0808">Transferase</keyword>
<dbReference type="PANTHER" id="PTHR43464">
    <property type="entry name" value="METHYLTRANSFERASE"/>
    <property type="match status" value="1"/>
</dbReference>
<reference evidence="7" key="1">
    <citation type="journal article" date="2019" name="Int. J. Syst. Evol. Microbiol.">
        <title>The Global Catalogue of Microorganisms (GCM) 10K type strain sequencing project: providing services to taxonomists for standard genome sequencing and annotation.</title>
        <authorList>
            <consortium name="The Broad Institute Genomics Platform"/>
            <consortium name="The Broad Institute Genome Sequencing Center for Infectious Disease"/>
            <person name="Wu L."/>
            <person name="Ma J."/>
        </authorList>
    </citation>
    <scope>NUCLEOTIDE SEQUENCE [LARGE SCALE GENOMIC DNA]</scope>
    <source>
        <strain evidence="7">JCM 18720</strain>
    </source>
</reference>
<dbReference type="GO" id="GO:0008168">
    <property type="term" value="F:methyltransferase activity"/>
    <property type="evidence" value="ECO:0007669"/>
    <property type="project" value="UniProtKB-KW"/>
</dbReference>
<comment type="pathway">
    <text evidence="5">Cofactor biosynthesis; ubiquinone biosynthesis.</text>
</comment>
<evidence type="ECO:0000256" key="5">
    <source>
        <dbReference type="HAMAP-Rule" id="MF_00472"/>
    </source>
</evidence>
<feature type="binding site" evidence="5">
    <location>
        <position position="133"/>
    </location>
    <ligand>
        <name>S-adenosyl-L-methionine</name>
        <dbReference type="ChEBI" id="CHEBI:59789"/>
    </ligand>
</feature>
<protein>
    <recommendedName>
        <fullName evidence="5">Ubiquinone biosynthesis O-methyltransferase</fullName>
    </recommendedName>
    <alternativeName>
        <fullName evidence="5">2-polyprenyl-6-hydroxyphenol methylase</fullName>
        <ecNumber evidence="5">2.1.1.222</ecNumber>
    </alternativeName>
    <alternativeName>
        <fullName evidence="5">3-demethylubiquinone 3-O-methyltransferase</fullName>
        <ecNumber evidence="5">2.1.1.64</ecNumber>
    </alternativeName>
</protein>
<accession>A0ABP9RXR5</accession>
<comment type="function">
    <text evidence="5">O-methyltransferase that catalyzes the 2 O-methylation steps in the ubiquinone biosynthetic pathway.</text>
</comment>
<comment type="similarity">
    <text evidence="5">Belongs to the methyltransferase superfamily. UbiG/COQ3 family.</text>
</comment>
<evidence type="ECO:0000256" key="2">
    <source>
        <dbReference type="ARBA" id="ARBA00022679"/>
    </source>
</evidence>
<evidence type="ECO:0000313" key="7">
    <source>
        <dbReference type="Proteomes" id="UP001501600"/>
    </source>
</evidence>
<comment type="catalytic activity">
    <reaction evidence="5">
        <text>a 3-(all-trans-polyprenyl)benzene-1,2-diol + S-adenosyl-L-methionine = a 2-methoxy-6-(all-trans-polyprenyl)phenol + S-adenosyl-L-homocysteine + H(+)</text>
        <dbReference type="Rhea" id="RHEA:31411"/>
        <dbReference type="Rhea" id="RHEA-COMP:9550"/>
        <dbReference type="Rhea" id="RHEA-COMP:9551"/>
        <dbReference type="ChEBI" id="CHEBI:15378"/>
        <dbReference type="ChEBI" id="CHEBI:57856"/>
        <dbReference type="ChEBI" id="CHEBI:59789"/>
        <dbReference type="ChEBI" id="CHEBI:62729"/>
        <dbReference type="ChEBI" id="CHEBI:62731"/>
        <dbReference type="EC" id="2.1.1.222"/>
    </reaction>
</comment>
<organism evidence="6 7">
    <name type="scientific">Ferrimonas gelatinilytica</name>
    <dbReference type="NCBI Taxonomy" id="1255257"/>
    <lineage>
        <taxon>Bacteria</taxon>
        <taxon>Pseudomonadati</taxon>
        <taxon>Pseudomonadota</taxon>
        <taxon>Gammaproteobacteria</taxon>
        <taxon>Alteromonadales</taxon>
        <taxon>Ferrimonadaceae</taxon>
        <taxon>Ferrimonas</taxon>
    </lineage>
</organism>
<proteinExistence type="inferred from homology"/>
<dbReference type="Proteomes" id="UP001501600">
    <property type="component" value="Unassembled WGS sequence"/>
</dbReference>
<dbReference type="Gene3D" id="3.40.50.150">
    <property type="entry name" value="Vaccinia Virus protein VP39"/>
    <property type="match status" value="1"/>
</dbReference>
<dbReference type="SUPFAM" id="SSF53335">
    <property type="entry name" value="S-adenosyl-L-methionine-dependent methyltransferases"/>
    <property type="match status" value="1"/>
</dbReference>
<comment type="caution">
    <text evidence="6">The sequence shown here is derived from an EMBL/GenBank/DDBJ whole genome shotgun (WGS) entry which is preliminary data.</text>
</comment>
<name>A0ABP9RXR5_9GAMM</name>
<comment type="catalytic activity">
    <reaction evidence="5">
        <text>a 3-demethylubiquinol + S-adenosyl-L-methionine = a ubiquinol + S-adenosyl-L-homocysteine + H(+)</text>
        <dbReference type="Rhea" id="RHEA:44380"/>
        <dbReference type="Rhea" id="RHEA-COMP:9566"/>
        <dbReference type="Rhea" id="RHEA-COMP:10914"/>
        <dbReference type="ChEBI" id="CHEBI:15378"/>
        <dbReference type="ChEBI" id="CHEBI:17976"/>
        <dbReference type="ChEBI" id="CHEBI:57856"/>
        <dbReference type="ChEBI" id="CHEBI:59789"/>
        <dbReference type="ChEBI" id="CHEBI:84422"/>
        <dbReference type="EC" id="2.1.1.64"/>
    </reaction>
</comment>
<dbReference type="InterPro" id="IPR010233">
    <property type="entry name" value="UbiG_MeTrfase"/>
</dbReference>
<feature type="binding site" evidence="5">
    <location>
        <position position="48"/>
    </location>
    <ligand>
        <name>S-adenosyl-L-methionine</name>
        <dbReference type="ChEBI" id="CHEBI:59789"/>
    </ligand>
</feature>
<dbReference type="Pfam" id="PF13489">
    <property type="entry name" value="Methyltransf_23"/>
    <property type="match status" value="1"/>
</dbReference>
<keyword evidence="7" id="KW-1185">Reference proteome</keyword>
<evidence type="ECO:0000256" key="4">
    <source>
        <dbReference type="ARBA" id="ARBA00022691"/>
    </source>
</evidence>
<dbReference type="PANTHER" id="PTHR43464:SF19">
    <property type="entry name" value="UBIQUINONE BIOSYNTHESIS O-METHYLTRANSFERASE, MITOCHONDRIAL"/>
    <property type="match status" value="1"/>
</dbReference>
<sequence length="247" mass="27319">MAIKAEIRTMTNTQNVDAQEVAKFEQLAATWWDPEGHSGPLHKMNPLRLGYIERHSEGLFGKKAVDVGCGGGLLSEAMAKCGAKVTGLDMGEDPLEVARLHALESGLDIDYLHSTAEQHAQGERGKYDVVTCMEMLEHVPDPASVVSACAEMVKPGGHLFLSTINKTPQAYLLTIVGAERIAKVLPKGTHDYEKYLRPSQLIRWCEEAGLVVHHADGVRYNPLTQTFNMTHSTKINYMIHAYKPELR</sequence>
<feature type="binding site" evidence="5">
    <location>
        <position position="89"/>
    </location>
    <ligand>
        <name>S-adenosyl-L-methionine</name>
        <dbReference type="ChEBI" id="CHEBI:59789"/>
    </ligand>
</feature>
<keyword evidence="1 5" id="KW-0489">Methyltransferase</keyword>
<keyword evidence="4 5" id="KW-0949">S-adenosyl-L-methionine</keyword>
<evidence type="ECO:0000256" key="3">
    <source>
        <dbReference type="ARBA" id="ARBA00022688"/>
    </source>
</evidence>
<gene>
    <name evidence="5" type="primary">ubiG</name>
    <name evidence="6" type="ORF">GCM10025772_07030</name>
</gene>
<feature type="binding site" evidence="5">
    <location>
        <position position="68"/>
    </location>
    <ligand>
        <name>S-adenosyl-L-methionine</name>
        <dbReference type="ChEBI" id="CHEBI:59789"/>
    </ligand>
</feature>
<dbReference type="EMBL" id="BAABLF010000005">
    <property type="protein sequence ID" value="GAA5188035.1"/>
    <property type="molecule type" value="Genomic_DNA"/>
</dbReference>
<keyword evidence="3 5" id="KW-0831">Ubiquinone biosynthesis</keyword>
<dbReference type="HAMAP" id="MF_00472">
    <property type="entry name" value="UbiG"/>
    <property type="match status" value="1"/>
</dbReference>
<dbReference type="EC" id="2.1.1.64" evidence="5"/>
<evidence type="ECO:0000256" key="1">
    <source>
        <dbReference type="ARBA" id="ARBA00022603"/>
    </source>
</evidence>
<dbReference type="NCBIfam" id="TIGR01983">
    <property type="entry name" value="UbiG"/>
    <property type="match status" value="1"/>
</dbReference>
<dbReference type="InterPro" id="IPR029063">
    <property type="entry name" value="SAM-dependent_MTases_sf"/>
</dbReference>
<dbReference type="CDD" id="cd02440">
    <property type="entry name" value="AdoMet_MTases"/>
    <property type="match status" value="1"/>
</dbReference>
<evidence type="ECO:0000313" key="6">
    <source>
        <dbReference type="EMBL" id="GAA5188035.1"/>
    </source>
</evidence>
<dbReference type="GO" id="GO:0032259">
    <property type="term" value="P:methylation"/>
    <property type="evidence" value="ECO:0007669"/>
    <property type="project" value="UniProtKB-KW"/>
</dbReference>
<dbReference type="EC" id="2.1.1.222" evidence="5"/>